<accession>A0A483CRK9</accession>
<evidence type="ECO:0000313" key="3">
    <source>
        <dbReference type="Proteomes" id="UP000292580"/>
    </source>
</evidence>
<dbReference type="Pfam" id="PF22677">
    <property type="entry name" value="Ble-like_N"/>
    <property type="match status" value="1"/>
</dbReference>
<dbReference type="OrthoDB" id="134577at2157"/>
<dbReference type="InterPro" id="IPR052164">
    <property type="entry name" value="Anthracycline_SecMetBiosynth"/>
</dbReference>
<gene>
    <name evidence="2" type="ORF">CUJ86_03320</name>
</gene>
<evidence type="ECO:0000313" key="2">
    <source>
        <dbReference type="EMBL" id="TAJ45753.1"/>
    </source>
</evidence>
<dbReference type="Proteomes" id="UP000292580">
    <property type="component" value="Unassembled WGS sequence"/>
</dbReference>
<dbReference type="PANTHER" id="PTHR33993">
    <property type="entry name" value="GLYOXALASE-RELATED"/>
    <property type="match status" value="1"/>
</dbReference>
<keyword evidence="3" id="KW-1185">Reference proteome</keyword>
<protein>
    <submittedName>
        <fullName evidence="2">Glyoxalase</fullName>
    </submittedName>
</protein>
<dbReference type="RefSeq" id="WP_130646117.1">
    <property type="nucleotide sequence ID" value="NZ_PGCL01000001.1"/>
</dbReference>
<dbReference type="SUPFAM" id="SSF54593">
    <property type="entry name" value="Glyoxalase/Bleomycin resistance protein/Dihydroxybiphenyl dioxygenase"/>
    <property type="match status" value="1"/>
</dbReference>
<dbReference type="AlphaFoldDB" id="A0A483CRK9"/>
<dbReference type="EMBL" id="PGCL01000001">
    <property type="protein sequence ID" value="TAJ45753.1"/>
    <property type="molecule type" value="Genomic_DNA"/>
</dbReference>
<feature type="domain" description="Glyoxalase/Bleomycin resistance-like N-terminal" evidence="1">
    <location>
        <begin position="4"/>
        <end position="33"/>
    </location>
</feature>
<proteinExistence type="predicted"/>
<dbReference type="PANTHER" id="PTHR33993:SF2">
    <property type="entry name" value="VOC DOMAIN-CONTAINING PROTEIN"/>
    <property type="match status" value="1"/>
</dbReference>
<dbReference type="InterPro" id="IPR053863">
    <property type="entry name" value="Glyoxy/Ble-like_N"/>
</dbReference>
<name>A0A483CRK9_9EURY</name>
<evidence type="ECO:0000259" key="1">
    <source>
        <dbReference type="Pfam" id="PF22677"/>
    </source>
</evidence>
<dbReference type="CDD" id="cd07247">
    <property type="entry name" value="SgaA_N_like"/>
    <property type="match status" value="1"/>
</dbReference>
<dbReference type="Gene3D" id="3.10.180.10">
    <property type="entry name" value="2,3-Dihydroxybiphenyl 1,2-Dioxygenase, domain 1"/>
    <property type="match status" value="1"/>
</dbReference>
<reference evidence="2 3" key="1">
    <citation type="submission" date="2017-11" db="EMBL/GenBank/DDBJ databases">
        <title>Isolation and Characterization of Methanofollis Species from Methane Seep Offshore SW Taiwan.</title>
        <authorList>
            <person name="Teng N.-H."/>
            <person name="Lai M.-C."/>
            <person name="Chen S.-C."/>
        </authorList>
    </citation>
    <scope>NUCLEOTIDE SEQUENCE [LARGE SCALE GENOMIC DNA]</scope>
    <source>
        <strain evidence="2 3">FWC-SCC2</strain>
    </source>
</reference>
<organism evidence="2 3">
    <name type="scientific">Methanofollis fontis</name>
    <dbReference type="NCBI Taxonomy" id="2052832"/>
    <lineage>
        <taxon>Archaea</taxon>
        <taxon>Methanobacteriati</taxon>
        <taxon>Methanobacteriota</taxon>
        <taxon>Stenosarchaea group</taxon>
        <taxon>Methanomicrobia</taxon>
        <taxon>Methanomicrobiales</taxon>
        <taxon>Methanomicrobiaceae</taxon>
        <taxon>Methanofollis</taxon>
    </lineage>
</organism>
<sequence>MPHVTWFEVPADDTGRAGNFYRELFGWKIEPFPVPFKKDFWAISAGGGIGGDLFRREEAGQCMMLYIDVLSIDDYLERIRDLGGRVLTGRTAVPGMGWLAVCEDTEGNRFGLWQGESEE</sequence>
<dbReference type="InterPro" id="IPR029068">
    <property type="entry name" value="Glyas_Bleomycin-R_OHBP_Dase"/>
</dbReference>
<comment type="caution">
    <text evidence="2">The sequence shown here is derived from an EMBL/GenBank/DDBJ whole genome shotgun (WGS) entry which is preliminary data.</text>
</comment>